<dbReference type="AlphaFoldDB" id="A0A1H3V469"/>
<keyword evidence="3" id="KW-1185">Reference proteome</keyword>
<dbReference type="Pfam" id="PF13125">
    <property type="entry name" value="DUF3958"/>
    <property type="match status" value="1"/>
</dbReference>
<gene>
    <name evidence="2" type="ORF">SAMN05421736_1412</name>
</gene>
<sequence length="120" mass="14942">MKESANDIEVLAQQLREVAEEQAVNERERKKLERQEEDVEEFYRKEARLFHDFLSTWQRDSRMRHFLEEQQRSCRREQALTWENIEERREVLQKERRQLQEKETEFFTKRRTLTEAGKPQ</sequence>
<evidence type="ECO:0000256" key="1">
    <source>
        <dbReference type="SAM" id="Coils"/>
    </source>
</evidence>
<accession>A0A1H3V469</accession>
<proteinExistence type="predicted"/>
<feature type="coiled-coil region" evidence="1">
    <location>
        <begin position="1"/>
        <end position="45"/>
    </location>
</feature>
<dbReference type="EMBL" id="FNPI01000041">
    <property type="protein sequence ID" value="SDZ68845.1"/>
    <property type="molecule type" value="Genomic_DNA"/>
</dbReference>
<keyword evidence="1" id="KW-0175">Coiled coil</keyword>
<reference evidence="3" key="1">
    <citation type="submission" date="2016-10" db="EMBL/GenBank/DDBJ databases">
        <authorList>
            <person name="Varghese N."/>
            <person name="Submissions S."/>
        </authorList>
    </citation>
    <scope>NUCLEOTIDE SEQUENCE [LARGE SCALE GENOMIC DNA]</scope>
    <source>
        <strain evidence="3">SP</strain>
    </source>
</reference>
<organism evidence="2 3">
    <name type="scientific">Evansella caseinilytica</name>
    <dbReference type="NCBI Taxonomy" id="1503961"/>
    <lineage>
        <taxon>Bacteria</taxon>
        <taxon>Bacillati</taxon>
        <taxon>Bacillota</taxon>
        <taxon>Bacilli</taxon>
        <taxon>Bacillales</taxon>
        <taxon>Bacillaceae</taxon>
        <taxon>Evansella</taxon>
    </lineage>
</organism>
<dbReference type="InterPro" id="IPR025014">
    <property type="entry name" value="DUF3958"/>
</dbReference>
<protein>
    <submittedName>
        <fullName evidence="2">Uncharacterized protein</fullName>
    </submittedName>
</protein>
<name>A0A1H3V469_9BACI</name>
<dbReference type="Proteomes" id="UP000198935">
    <property type="component" value="Unassembled WGS sequence"/>
</dbReference>
<dbReference type="OrthoDB" id="2361413at2"/>
<dbReference type="STRING" id="1503961.SAMN05421736_1412"/>
<evidence type="ECO:0000313" key="2">
    <source>
        <dbReference type="EMBL" id="SDZ68845.1"/>
    </source>
</evidence>
<evidence type="ECO:0000313" key="3">
    <source>
        <dbReference type="Proteomes" id="UP000198935"/>
    </source>
</evidence>